<dbReference type="PANTHER" id="PTHR24096:SF393">
    <property type="entry name" value="LIGASE, PUTATIVE-RELATED"/>
    <property type="match status" value="1"/>
</dbReference>
<dbReference type="PROSITE" id="PS00455">
    <property type="entry name" value="AMP_BINDING"/>
    <property type="match status" value="1"/>
</dbReference>
<evidence type="ECO:0000259" key="2">
    <source>
        <dbReference type="Pfam" id="PF13193"/>
    </source>
</evidence>
<dbReference type="InterPro" id="IPR000873">
    <property type="entry name" value="AMP-dep_synth/lig_dom"/>
</dbReference>
<organism evidence="3 4">
    <name type="scientific">Amycolatopsis saalfeldensis</name>
    <dbReference type="NCBI Taxonomy" id="394193"/>
    <lineage>
        <taxon>Bacteria</taxon>
        <taxon>Bacillati</taxon>
        <taxon>Actinomycetota</taxon>
        <taxon>Actinomycetes</taxon>
        <taxon>Pseudonocardiales</taxon>
        <taxon>Pseudonocardiaceae</taxon>
        <taxon>Amycolatopsis</taxon>
    </lineage>
</organism>
<dbReference type="EMBL" id="FOEF01000012">
    <property type="protein sequence ID" value="SEP48900.1"/>
    <property type="molecule type" value="Genomic_DNA"/>
</dbReference>
<dbReference type="GO" id="GO:0016405">
    <property type="term" value="F:CoA-ligase activity"/>
    <property type="evidence" value="ECO:0007669"/>
    <property type="project" value="TreeGrafter"/>
</dbReference>
<dbReference type="InterPro" id="IPR045851">
    <property type="entry name" value="AMP-bd_C_sf"/>
</dbReference>
<keyword evidence="4" id="KW-1185">Reference proteome</keyword>
<accession>A0A1H8Y9E5</accession>
<dbReference type="STRING" id="394193.SAMN04489732_112189"/>
<sequence length="553" mass="58812">MTGPARLAWTAESIPAGLRARLVGPGAPFELVTEDVLGAPHQVFARRPRSLRQLLDTSAAESPDWVFLVAPGRGWTYRQAVEDINAIAVLLAERHGVRAGDRVAIVSANSAEYVLVLWAVLSLGAVVTSLNGWWTGPELADGIKLTGPVLVTGDERRLARLDDSPVPTRLLDEILGEAAEFRGRTPPAPEITEDAAAVILFTSGTTGRAKGATLSHRNVVNYALSQGLTRAIAAAGAPAAGRAASIVVSPMFHVSGFVGVVISGAVFRTKLVFTEPGAWDPGRHLELTERHGVTAWSGVPTHFRRLLRHPDLAARDVGSVVAVNSGGAVFPPELVRELGRRLPQARLGNGYGASETVGLGTQAGGALFAEHPDSVGIAPPTSEVEIRGTGGAVLAQGEIGEIHLRHPSVFLGYWGDPEATAAVLDPDRWYATGDFGRIENGLLYLESRRTDLILRGGENVYPIEIENRLLGHAGIADAAVVGVEHPELGQEVKAFVVRADGADSLTAEQVREWCAPALAAFKVPSRVEFRPSLPYGESGKVLKRQLRDEDPQP</sequence>
<evidence type="ECO:0000259" key="1">
    <source>
        <dbReference type="Pfam" id="PF00501"/>
    </source>
</evidence>
<dbReference type="Proteomes" id="UP000198582">
    <property type="component" value="Unassembled WGS sequence"/>
</dbReference>
<dbReference type="Pfam" id="PF00501">
    <property type="entry name" value="AMP-binding"/>
    <property type="match status" value="1"/>
</dbReference>
<feature type="domain" description="AMP-binding enzyme C-terminal" evidence="2">
    <location>
        <begin position="464"/>
        <end position="540"/>
    </location>
</feature>
<keyword evidence="3" id="KW-0436">Ligase</keyword>
<name>A0A1H8Y9E5_9PSEU</name>
<dbReference type="Pfam" id="PF13193">
    <property type="entry name" value="AMP-binding_C"/>
    <property type="match status" value="1"/>
</dbReference>
<dbReference type="InterPro" id="IPR042099">
    <property type="entry name" value="ANL_N_sf"/>
</dbReference>
<dbReference type="Gene3D" id="3.40.50.12780">
    <property type="entry name" value="N-terminal domain of ligase-like"/>
    <property type="match status" value="1"/>
</dbReference>
<dbReference type="SUPFAM" id="SSF56801">
    <property type="entry name" value="Acetyl-CoA synthetase-like"/>
    <property type="match status" value="1"/>
</dbReference>
<gene>
    <name evidence="3" type="ORF">SAMN04489732_112189</name>
</gene>
<dbReference type="InterPro" id="IPR025110">
    <property type="entry name" value="AMP-bd_C"/>
</dbReference>
<evidence type="ECO:0000313" key="4">
    <source>
        <dbReference type="Proteomes" id="UP000198582"/>
    </source>
</evidence>
<dbReference type="PANTHER" id="PTHR24096">
    <property type="entry name" value="LONG-CHAIN-FATTY-ACID--COA LIGASE"/>
    <property type="match status" value="1"/>
</dbReference>
<dbReference type="InterPro" id="IPR020845">
    <property type="entry name" value="AMP-binding_CS"/>
</dbReference>
<proteinExistence type="predicted"/>
<evidence type="ECO:0000313" key="3">
    <source>
        <dbReference type="EMBL" id="SEP48900.1"/>
    </source>
</evidence>
<dbReference type="RefSeq" id="WP_218156878.1">
    <property type="nucleotide sequence ID" value="NZ_FOEF01000012.1"/>
</dbReference>
<dbReference type="Gene3D" id="3.30.300.30">
    <property type="match status" value="1"/>
</dbReference>
<dbReference type="AlphaFoldDB" id="A0A1H8Y9E5"/>
<reference evidence="3 4" key="1">
    <citation type="submission" date="2016-10" db="EMBL/GenBank/DDBJ databases">
        <authorList>
            <person name="de Groot N.N."/>
        </authorList>
    </citation>
    <scope>NUCLEOTIDE SEQUENCE [LARGE SCALE GENOMIC DNA]</scope>
    <source>
        <strain evidence="3 4">DSM 44993</strain>
    </source>
</reference>
<protein>
    <submittedName>
        <fullName evidence="3">Acyl-CoA synthetase (AMP-forming)/AMP-acid ligase II</fullName>
    </submittedName>
</protein>
<dbReference type="GO" id="GO:0019748">
    <property type="term" value="P:secondary metabolic process"/>
    <property type="evidence" value="ECO:0007669"/>
    <property type="project" value="TreeGrafter"/>
</dbReference>
<feature type="domain" description="AMP-dependent synthetase/ligase" evidence="1">
    <location>
        <begin position="56"/>
        <end position="414"/>
    </location>
</feature>